<evidence type="ECO:0000256" key="9">
    <source>
        <dbReference type="ARBA" id="ARBA00023163"/>
    </source>
</evidence>
<evidence type="ECO:0000313" key="12">
    <source>
        <dbReference type="EMBL" id="BDI32320.1"/>
    </source>
</evidence>
<dbReference type="InterPro" id="IPR022689">
    <property type="entry name" value="Iron_dep_repressor"/>
</dbReference>
<dbReference type="InterPro" id="IPR022687">
    <property type="entry name" value="HTH_DTXR"/>
</dbReference>
<dbReference type="KEGG" id="ccot:CCAX7_43710"/>
<dbReference type="SMART" id="SM00529">
    <property type="entry name" value="HTH_DTXR"/>
    <property type="match status" value="1"/>
</dbReference>
<dbReference type="Gene3D" id="1.10.10.10">
    <property type="entry name" value="Winged helix-like DNA-binding domain superfamily/Winged helix DNA-binding domain"/>
    <property type="match status" value="1"/>
</dbReference>
<evidence type="ECO:0000256" key="3">
    <source>
        <dbReference type="ARBA" id="ARBA00011738"/>
    </source>
</evidence>
<keyword evidence="7 12" id="KW-0238">DNA-binding</keyword>
<organism evidence="12 13">
    <name type="scientific">Capsulimonas corticalis</name>
    <dbReference type="NCBI Taxonomy" id="2219043"/>
    <lineage>
        <taxon>Bacteria</taxon>
        <taxon>Bacillati</taxon>
        <taxon>Armatimonadota</taxon>
        <taxon>Armatimonadia</taxon>
        <taxon>Capsulimonadales</taxon>
        <taxon>Capsulimonadaceae</taxon>
        <taxon>Capsulimonas</taxon>
    </lineage>
</organism>
<dbReference type="SUPFAM" id="SSF46785">
    <property type="entry name" value="Winged helix' DNA-binding domain"/>
    <property type="match status" value="1"/>
</dbReference>
<evidence type="ECO:0000256" key="5">
    <source>
        <dbReference type="ARBA" id="ARBA00022491"/>
    </source>
</evidence>
<dbReference type="InterPro" id="IPR036388">
    <property type="entry name" value="WH-like_DNA-bd_sf"/>
</dbReference>
<reference evidence="12 13" key="1">
    <citation type="journal article" date="2019" name="Int. J. Syst. Evol. Microbiol.">
        <title>Capsulimonas corticalis gen. nov., sp. nov., an aerobic capsulated bacterium, of a novel bacterial order, Capsulimonadales ord. nov., of the class Armatimonadia of the phylum Armatimonadetes.</title>
        <authorList>
            <person name="Li J."/>
            <person name="Kudo C."/>
            <person name="Tonouchi A."/>
        </authorList>
    </citation>
    <scope>NUCLEOTIDE SEQUENCE [LARGE SCALE GENOMIC DNA]</scope>
    <source>
        <strain evidence="12 13">AX-7</strain>
    </source>
</reference>
<dbReference type="PROSITE" id="PS50944">
    <property type="entry name" value="HTH_DTXR"/>
    <property type="match status" value="1"/>
</dbReference>
<keyword evidence="13" id="KW-1185">Reference proteome</keyword>
<accession>A0A402CXC9</accession>
<protein>
    <recommendedName>
        <fullName evidence="11">Manganese transport regulator</fullName>
    </recommendedName>
</protein>
<proteinExistence type="inferred from homology"/>
<dbReference type="InterPro" id="IPR050536">
    <property type="entry name" value="DtxR_MntR_Metal-Reg"/>
</dbReference>
<dbReference type="GO" id="GO:0046914">
    <property type="term" value="F:transition metal ion binding"/>
    <property type="evidence" value="ECO:0007669"/>
    <property type="project" value="InterPro"/>
</dbReference>
<dbReference type="RefSeq" id="WP_119321997.1">
    <property type="nucleotide sequence ID" value="NZ_AP025739.1"/>
</dbReference>
<dbReference type="Proteomes" id="UP000287394">
    <property type="component" value="Chromosome"/>
</dbReference>
<evidence type="ECO:0000256" key="8">
    <source>
        <dbReference type="ARBA" id="ARBA00023159"/>
    </source>
</evidence>
<dbReference type="SUPFAM" id="SSF47979">
    <property type="entry name" value="Iron-dependent repressor protein, dimerization domain"/>
    <property type="match status" value="1"/>
</dbReference>
<name>A0A402CXC9_9BACT</name>
<comment type="subunit">
    <text evidence="3">Homodimer.</text>
</comment>
<dbReference type="PANTHER" id="PTHR33238:SF11">
    <property type="entry name" value="TRANSCRIPTIONAL REGULATOR MNTR"/>
    <property type="match status" value="1"/>
</dbReference>
<dbReference type="InterPro" id="IPR036421">
    <property type="entry name" value="Fe_dep_repressor_sf"/>
</dbReference>
<evidence type="ECO:0000313" key="13">
    <source>
        <dbReference type="Proteomes" id="UP000287394"/>
    </source>
</evidence>
<evidence type="ECO:0000256" key="11">
    <source>
        <dbReference type="ARBA" id="ARBA00032593"/>
    </source>
</evidence>
<keyword evidence="5" id="KW-0678">Repressor</keyword>
<dbReference type="GO" id="GO:0046983">
    <property type="term" value="F:protein dimerization activity"/>
    <property type="evidence" value="ECO:0007669"/>
    <property type="project" value="InterPro"/>
</dbReference>
<evidence type="ECO:0000256" key="2">
    <source>
        <dbReference type="ARBA" id="ARBA00007871"/>
    </source>
</evidence>
<gene>
    <name evidence="12" type="ORF">CCAX7_43710</name>
</gene>
<dbReference type="GO" id="GO:0003700">
    <property type="term" value="F:DNA-binding transcription factor activity"/>
    <property type="evidence" value="ECO:0007669"/>
    <property type="project" value="InterPro"/>
</dbReference>
<comment type="similarity">
    <text evidence="2">Belongs to the DtxR/MntR family.</text>
</comment>
<dbReference type="GO" id="GO:0005737">
    <property type="term" value="C:cytoplasm"/>
    <property type="evidence" value="ECO:0007669"/>
    <property type="project" value="UniProtKB-SubCell"/>
</dbReference>
<evidence type="ECO:0000256" key="1">
    <source>
        <dbReference type="ARBA" id="ARBA00004496"/>
    </source>
</evidence>
<dbReference type="Gene3D" id="1.10.60.10">
    <property type="entry name" value="Iron dependent repressor, metal binding and dimerisation domain"/>
    <property type="match status" value="1"/>
</dbReference>
<dbReference type="InterPro" id="IPR001367">
    <property type="entry name" value="Fe_dep_repressor"/>
</dbReference>
<keyword evidence="9" id="KW-0804">Transcription</keyword>
<sequence>MVKSESGRATSQAVEDYLKAIYKLQSVTAPVTTSALAEKVGISAAAATKMLKQLDGMRLISYIPYHGATLTESGCKIALEVIRHHRLIEQYLHQAMGYAWDQVDAEAEQLEHAISEEFEARIDELLGYPETCPHGDPIPRANGALVDSRRQTLGECAAGDWVRIERVRDTDSALLRELTQRRMGLHTQIFVSDRHSDNSLTILVAGTSHLVHEPMLASVFVTPLPVDQVPANHG</sequence>
<evidence type="ECO:0000256" key="6">
    <source>
        <dbReference type="ARBA" id="ARBA00023015"/>
    </source>
</evidence>
<dbReference type="Pfam" id="PF01325">
    <property type="entry name" value="Fe_dep_repress"/>
    <property type="match status" value="1"/>
</dbReference>
<dbReference type="OrthoDB" id="9791355at2"/>
<dbReference type="GO" id="GO:0003677">
    <property type="term" value="F:DNA binding"/>
    <property type="evidence" value="ECO:0007669"/>
    <property type="project" value="UniProtKB-KW"/>
</dbReference>
<evidence type="ECO:0000256" key="10">
    <source>
        <dbReference type="ARBA" id="ARBA00023211"/>
    </source>
</evidence>
<dbReference type="Pfam" id="PF02742">
    <property type="entry name" value="Fe_dep_repr_C"/>
    <property type="match status" value="1"/>
</dbReference>
<dbReference type="PANTHER" id="PTHR33238">
    <property type="entry name" value="IRON (METAL) DEPENDENT REPRESSOR, DTXR FAMILY"/>
    <property type="match status" value="1"/>
</dbReference>
<evidence type="ECO:0000256" key="7">
    <source>
        <dbReference type="ARBA" id="ARBA00023125"/>
    </source>
</evidence>
<dbReference type="InterPro" id="IPR036390">
    <property type="entry name" value="WH_DNA-bd_sf"/>
</dbReference>
<dbReference type="FunFam" id="1.10.60.10:FF:000004">
    <property type="entry name" value="DtxR family transcriptional regulator"/>
    <property type="match status" value="1"/>
</dbReference>
<dbReference type="AlphaFoldDB" id="A0A402CXC9"/>
<evidence type="ECO:0000256" key="4">
    <source>
        <dbReference type="ARBA" id="ARBA00022490"/>
    </source>
</evidence>
<keyword evidence="4" id="KW-0963">Cytoplasm</keyword>
<keyword evidence="8" id="KW-0010">Activator</keyword>
<comment type="subcellular location">
    <subcellularLocation>
        <location evidence="1">Cytoplasm</location>
    </subcellularLocation>
</comment>
<dbReference type="EMBL" id="AP025739">
    <property type="protein sequence ID" value="BDI32320.1"/>
    <property type="molecule type" value="Genomic_DNA"/>
</dbReference>
<keyword evidence="6" id="KW-0805">Transcription regulation</keyword>
<keyword evidence="10" id="KW-0464">Manganese</keyword>